<feature type="domain" description="PKD/Chitinase" evidence="4">
    <location>
        <begin position="652"/>
        <end position="720"/>
    </location>
</feature>
<reference evidence="5 6" key="1">
    <citation type="submission" date="2020-04" db="EMBL/GenBank/DDBJ databases">
        <title>Chitinophaga sp. G-6-1-13 sp. nov., isolated from soil.</title>
        <authorList>
            <person name="Dahal R.H."/>
            <person name="Chaudhary D.K."/>
        </authorList>
    </citation>
    <scope>NUCLEOTIDE SEQUENCE [LARGE SCALE GENOMIC DNA]</scope>
    <source>
        <strain evidence="5 6">G-6-1-13</strain>
    </source>
</reference>
<protein>
    <submittedName>
        <fullName evidence="5">DUF3494 domain-containing protein</fullName>
    </submittedName>
</protein>
<dbReference type="Pfam" id="PF18962">
    <property type="entry name" value="Por_Secre_tail"/>
    <property type="match status" value="1"/>
</dbReference>
<organism evidence="5 6">
    <name type="scientific">Chitinophaga fulva</name>
    <dbReference type="NCBI Taxonomy" id="2728842"/>
    <lineage>
        <taxon>Bacteria</taxon>
        <taxon>Pseudomonadati</taxon>
        <taxon>Bacteroidota</taxon>
        <taxon>Chitinophagia</taxon>
        <taxon>Chitinophagales</taxon>
        <taxon>Chitinophagaceae</taxon>
        <taxon>Chitinophaga</taxon>
    </lineage>
</organism>
<evidence type="ECO:0000259" key="4">
    <source>
        <dbReference type="SMART" id="SM00089"/>
    </source>
</evidence>
<feature type="domain" description="PKD/Chitinase" evidence="4">
    <location>
        <begin position="372"/>
        <end position="440"/>
    </location>
</feature>
<keyword evidence="2 3" id="KW-0732">Signal</keyword>
<feature type="domain" description="PKD/Chitinase" evidence="4">
    <location>
        <begin position="442"/>
        <end position="510"/>
    </location>
</feature>
<dbReference type="InterPro" id="IPR026444">
    <property type="entry name" value="Secre_tail"/>
</dbReference>
<dbReference type="Pfam" id="PF11999">
    <property type="entry name" value="Ice_binding"/>
    <property type="match status" value="1"/>
</dbReference>
<dbReference type="SMART" id="SM00089">
    <property type="entry name" value="PKD"/>
    <property type="match status" value="12"/>
</dbReference>
<feature type="domain" description="PKD/Chitinase" evidence="4">
    <location>
        <begin position="932"/>
        <end position="1000"/>
    </location>
</feature>
<sequence length="1422" mass="142937">MRKKLLPGALCALLLFLLPFTILAQSPPNLRSTASFALFTATGAFSNIGASTTVTGDVGTNVGAFSAFPPGVLVGQRHIADPASAQAATDVNLAYGEMSTITCGSVISTTMGGGQTLLPNVYCLGAASTVNGDLILDGQGNPNSLFIFKINGALATTVNSRIILTNSASICNVYWQVNGEVDLGNNSLFQGTLLVNGAINLLDGAQLNGRALSTAGAISLHNNIVNISAQPTASVITAGGPTTFCAGGSVTLSGNVGGTWSTGATTPTITVTQAGDYSVTNTTACGSVISNHIIVTVNPLPVCTIAGSSAICPGTSTQLCAPAGAASYSWNTGDTTNCITVNAAGTYIVAVTSAAGCLSTCSKTVTTSTAPVCTITGSGTICPGQSTQLCVPAGATSYLWSTGATTNCITVNTPGTYTVTVTNAGGCVSTCSKTVTASTLPVCTIEGNSAICPGASTQLCAPAGAASYLWSTGATTNCITVNAAGTYTVAVTNAAGCTSTCSKTITVSQTPGCLITGSGTICGGQSTQLCVPAGAISYLWSTGATTNCITVSTPGTYTVTVTDAGGCVSTCSKTVITSTTPECTITGSGTICEGQSTQLCVPAGATSYLWSTGATTNCITVSTPGTYTVTVTNAGGCVSTCSKTVTTSTLPVCTITGNSAICPGSSTQLCVPAGAASYLWSTGATTNCITVNAAGTYTVTVTNAAGCTSTCSKTITVSQTPGCLITGSDTICGGQSTQLCVPAGAASYSWNTGATTNCITVNSQGTYVVAVTDVGGCVSTCRKTVTVGTTPVCTITGSGTICQGQSTQLCVPAGATSYLWSTGATTNCITVSTPGTYTVTVTNAGGCVSTCSKTVTTSTTPECTITGSGSICQGQSTQLCVPAGATSYLWSTGATTNCITVSTPGTYTVTVTNAGGCVSTCSKTVTVSAPIVCHIYGNTSICQGQTTKLCAPAGCTKYLWSTGATTSCITVSTPGTYTVTITNAAGCTSTCSITVTVVPIACSITGNTSICQGQTTKLCAPAGCTKYLWSTGATTSCITVSTPGTYTVTVTNAAGCTSTCSITVTVAPTMCSITGNTSICQGQTTKLCAPEGCIKYLWSTGATTSCITVSTPGTYTVTTTNAAGCTSTCSTTVTVAPTMCSITGNTTICQGQTTKLCAPAGCIKYLWSTGATTSCINVSTPGTYTVTTTNAAGCTSTCSVTVTVFVPSDCIITGPVSCEPGKSIPLCAPLGCTKYLWNTGATTSCINVTQGGIYTVTVTNAAGCNTTASKYITSHYMTTRRATPDTTNQTAKQKTWISDAPISVNSDKQATPDTTNQTAKQGAWISDAPLSVNSDKMAAKAYPNPFNGKAVIEFRTHDANEHVVVELYDIKGFKILTLFDKKVKGNVWYKTEVNGTSLPEGVYIYRVSNGHQTINGKLILIK</sequence>
<evidence type="ECO:0000313" key="6">
    <source>
        <dbReference type="Proteomes" id="UP000583266"/>
    </source>
</evidence>
<feature type="domain" description="PKD/Chitinase" evidence="4">
    <location>
        <begin position="862"/>
        <end position="930"/>
    </location>
</feature>
<comment type="caution">
    <text evidence="5">The sequence shown here is derived from an EMBL/GenBank/DDBJ whole genome shotgun (WGS) entry which is preliminary data.</text>
</comment>
<dbReference type="Proteomes" id="UP000583266">
    <property type="component" value="Unassembled WGS sequence"/>
</dbReference>
<dbReference type="NCBIfam" id="TIGR04183">
    <property type="entry name" value="Por_Secre_tail"/>
    <property type="match status" value="1"/>
</dbReference>
<dbReference type="RefSeq" id="WP_169226680.1">
    <property type="nucleotide sequence ID" value="NZ_JABBGC010000002.1"/>
</dbReference>
<feature type="domain" description="PKD/Chitinase" evidence="4">
    <location>
        <begin position="582"/>
        <end position="650"/>
    </location>
</feature>
<proteinExistence type="inferred from homology"/>
<dbReference type="InterPro" id="IPR022409">
    <property type="entry name" value="PKD/Chitinase_dom"/>
</dbReference>
<keyword evidence="6" id="KW-1185">Reference proteome</keyword>
<feature type="domain" description="PKD/Chitinase" evidence="4">
    <location>
        <begin position="1141"/>
        <end position="1207"/>
    </location>
</feature>
<feature type="chain" id="PRO_5033010239" evidence="3">
    <location>
        <begin position="25"/>
        <end position="1422"/>
    </location>
</feature>
<feature type="domain" description="PKD/Chitinase" evidence="4">
    <location>
        <begin position="1003"/>
        <end position="1069"/>
    </location>
</feature>
<feature type="domain" description="PKD/Chitinase" evidence="4">
    <location>
        <begin position="792"/>
        <end position="860"/>
    </location>
</feature>
<feature type="domain" description="PKD/Chitinase" evidence="4">
    <location>
        <begin position="224"/>
        <end position="302"/>
    </location>
</feature>
<evidence type="ECO:0000313" key="5">
    <source>
        <dbReference type="EMBL" id="NML39617.1"/>
    </source>
</evidence>
<gene>
    <name evidence="5" type="ORF">HHL17_20625</name>
</gene>
<accession>A0A848GNT6</accession>
<feature type="domain" description="PKD/Chitinase" evidence="4">
    <location>
        <begin position="512"/>
        <end position="580"/>
    </location>
</feature>
<dbReference type="EMBL" id="JABBGC010000002">
    <property type="protein sequence ID" value="NML39617.1"/>
    <property type="molecule type" value="Genomic_DNA"/>
</dbReference>
<comment type="similarity">
    <text evidence="1">Belongs to the ice-binding protein family.</text>
</comment>
<evidence type="ECO:0000256" key="3">
    <source>
        <dbReference type="SAM" id="SignalP"/>
    </source>
</evidence>
<dbReference type="InterPro" id="IPR021884">
    <property type="entry name" value="Ice-bd_prot"/>
</dbReference>
<name>A0A848GNT6_9BACT</name>
<evidence type="ECO:0000256" key="1">
    <source>
        <dbReference type="ARBA" id="ARBA00005445"/>
    </source>
</evidence>
<feature type="signal peptide" evidence="3">
    <location>
        <begin position="1"/>
        <end position="24"/>
    </location>
</feature>
<feature type="domain" description="PKD/Chitinase" evidence="4">
    <location>
        <begin position="1072"/>
        <end position="1138"/>
    </location>
</feature>
<evidence type="ECO:0000256" key="2">
    <source>
        <dbReference type="ARBA" id="ARBA00022729"/>
    </source>
</evidence>